<dbReference type="AlphaFoldDB" id="X1LZX1"/>
<accession>X1LZX1</accession>
<feature type="transmembrane region" description="Helical" evidence="1">
    <location>
        <begin position="6"/>
        <end position="23"/>
    </location>
</feature>
<organism evidence="2">
    <name type="scientific">marine sediment metagenome</name>
    <dbReference type="NCBI Taxonomy" id="412755"/>
    <lineage>
        <taxon>unclassified sequences</taxon>
        <taxon>metagenomes</taxon>
        <taxon>ecological metagenomes</taxon>
    </lineage>
</organism>
<keyword evidence="1" id="KW-0812">Transmembrane</keyword>
<evidence type="ECO:0000256" key="1">
    <source>
        <dbReference type="SAM" id="Phobius"/>
    </source>
</evidence>
<evidence type="ECO:0000313" key="2">
    <source>
        <dbReference type="EMBL" id="GAH99673.1"/>
    </source>
</evidence>
<dbReference type="EMBL" id="BARU01048854">
    <property type="protein sequence ID" value="GAH99673.1"/>
    <property type="molecule type" value="Genomic_DNA"/>
</dbReference>
<sequence>PITFLLGAILGIALWLPGFLYRLKILFLFEKRIVEFS</sequence>
<keyword evidence="1" id="KW-0472">Membrane</keyword>
<protein>
    <submittedName>
        <fullName evidence="2">Uncharacterized protein</fullName>
    </submittedName>
</protein>
<gene>
    <name evidence="2" type="ORF">S03H2_72344</name>
</gene>
<comment type="caution">
    <text evidence="2">The sequence shown here is derived from an EMBL/GenBank/DDBJ whole genome shotgun (WGS) entry which is preliminary data.</text>
</comment>
<keyword evidence="1" id="KW-1133">Transmembrane helix</keyword>
<feature type="non-terminal residue" evidence="2">
    <location>
        <position position="1"/>
    </location>
</feature>
<reference evidence="2" key="1">
    <citation type="journal article" date="2014" name="Front. Microbiol.">
        <title>High frequency of phylogenetically diverse reductive dehalogenase-homologous genes in deep subseafloor sedimentary metagenomes.</title>
        <authorList>
            <person name="Kawai M."/>
            <person name="Futagami T."/>
            <person name="Toyoda A."/>
            <person name="Takaki Y."/>
            <person name="Nishi S."/>
            <person name="Hori S."/>
            <person name="Arai W."/>
            <person name="Tsubouchi T."/>
            <person name="Morono Y."/>
            <person name="Uchiyama I."/>
            <person name="Ito T."/>
            <person name="Fujiyama A."/>
            <person name="Inagaki F."/>
            <person name="Takami H."/>
        </authorList>
    </citation>
    <scope>NUCLEOTIDE SEQUENCE</scope>
    <source>
        <strain evidence="2">Expedition CK06-06</strain>
    </source>
</reference>
<proteinExistence type="predicted"/>
<name>X1LZX1_9ZZZZ</name>